<keyword evidence="3" id="KW-1185">Reference proteome</keyword>
<dbReference type="AlphaFoldDB" id="A0A1V6URM1"/>
<dbReference type="InterPro" id="IPR036047">
    <property type="entry name" value="F-box-like_dom_sf"/>
</dbReference>
<gene>
    <name evidence="2" type="ORF">PENCOP_c005G08219</name>
</gene>
<dbReference type="SUPFAM" id="SSF81383">
    <property type="entry name" value="F-box domain"/>
    <property type="match status" value="1"/>
</dbReference>
<reference evidence="3" key="1">
    <citation type="journal article" date="2017" name="Nat. Microbiol.">
        <title>Global analysis of biosynthetic gene clusters reveals vast potential of secondary metabolite production in Penicillium species.</title>
        <authorList>
            <person name="Nielsen J.C."/>
            <person name="Grijseels S."/>
            <person name="Prigent S."/>
            <person name="Ji B."/>
            <person name="Dainat J."/>
            <person name="Nielsen K.F."/>
            <person name="Frisvad J.C."/>
            <person name="Workman M."/>
            <person name="Nielsen J."/>
        </authorList>
    </citation>
    <scope>NUCLEOTIDE SEQUENCE [LARGE SCALE GENOMIC DNA]</scope>
    <source>
        <strain evidence="3">IBT 31321</strain>
    </source>
</reference>
<comment type="caution">
    <text evidence="2">The sequence shown here is derived from an EMBL/GenBank/DDBJ whole genome shotgun (WGS) entry which is preliminary data.</text>
</comment>
<sequence length="327" mass="37095">MASRVTECPSYGHPIQSQPGSSTQSATKKVLDTPEILEMILARVDMRTLLTSAQRVCRHWVNLISQAPSIQKILFFTPIKDSEWGVGEKTINPLLRETFPSIFPAKDRGKHHELNFSDLTMNKDTLTMFRFVRKDASWRKMLVQQPPISDIGLFNVSHGMMGDHAVSSIISADKKMQESGYHGIRMERLFELLLTLHFSDFITVRVYWSTGDLESFEWSFDNIRDELHRIISKFGLVVYKRAVIQCSMGGSSPNATEMIKKEIITAYGEHGLDFISKRKDIQESQGEATSFKGEGQHSVYFPSSPPAYETFPSTFTYRTPLSPATVE</sequence>
<proteinExistence type="predicted"/>
<dbReference type="EMBL" id="MDDG01000005">
    <property type="protein sequence ID" value="OQE41050.1"/>
    <property type="molecule type" value="Genomic_DNA"/>
</dbReference>
<evidence type="ECO:0000313" key="3">
    <source>
        <dbReference type="Proteomes" id="UP000191500"/>
    </source>
</evidence>
<evidence type="ECO:0000313" key="2">
    <source>
        <dbReference type="EMBL" id="OQE41050.1"/>
    </source>
</evidence>
<protein>
    <recommendedName>
        <fullName evidence="4">F-box domain-containing protein</fullName>
    </recommendedName>
</protein>
<dbReference type="Gene3D" id="1.20.1280.50">
    <property type="match status" value="1"/>
</dbReference>
<organism evidence="2 3">
    <name type="scientific">Penicillium coprophilum</name>
    <dbReference type="NCBI Taxonomy" id="36646"/>
    <lineage>
        <taxon>Eukaryota</taxon>
        <taxon>Fungi</taxon>
        <taxon>Dikarya</taxon>
        <taxon>Ascomycota</taxon>
        <taxon>Pezizomycotina</taxon>
        <taxon>Eurotiomycetes</taxon>
        <taxon>Eurotiomycetidae</taxon>
        <taxon>Eurotiales</taxon>
        <taxon>Aspergillaceae</taxon>
        <taxon>Penicillium</taxon>
    </lineage>
</organism>
<name>A0A1V6URM1_9EURO</name>
<feature type="region of interest" description="Disordered" evidence="1">
    <location>
        <begin position="1"/>
        <end position="28"/>
    </location>
</feature>
<evidence type="ECO:0008006" key="4">
    <source>
        <dbReference type="Google" id="ProtNLM"/>
    </source>
</evidence>
<evidence type="ECO:0000256" key="1">
    <source>
        <dbReference type="SAM" id="MobiDB-lite"/>
    </source>
</evidence>
<dbReference type="Proteomes" id="UP000191500">
    <property type="component" value="Unassembled WGS sequence"/>
</dbReference>
<feature type="compositionally biased region" description="Polar residues" evidence="1">
    <location>
        <begin position="15"/>
        <end position="27"/>
    </location>
</feature>
<dbReference type="STRING" id="36646.A0A1V6URM1"/>
<accession>A0A1V6URM1</accession>